<evidence type="ECO:0000313" key="2">
    <source>
        <dbReference type="EMBL" id="SVB79491.1"/>
    </source>
</evidence>
<reference evidence="2" key="1">
    <citation type="submission" date="2018-05" db="EMBL/GenBank/DDBJ databases">
        <authorList>
            <person name="Lanie J.A."/>
            <person name="Ng W.-L."/>
            <person name="Kazmierczak K.M."/>
            <person name="Andrzejewski T.M."/>
            <person name="Davidsen T.M."/>
            <person name="Wayne K.J."/>
            <person name="Tettelin H."/>
            <person name="Glass J.I."/>
            <person name="Rusch D."/>
            <person name="Podicherti R."/>
            <person name="Tsui H.-C.T."/>
            <person name="Winkler M.E."/>
        </authorList>
    </citation>
    <scope>NUCLEOTIDE SEQUENCE</scope>
</reference>
<accession>A0A382GZ98</accession>
<dbReference type="GO" id="GO:0097367">
    <property type="term" value="F:carbohydrate derivative binding"/>
    <property type="evidence" value="ECO:0007669"/>
    <property type="project" value="InterPro"/>
</dbReference>
<dbReference type="PANTHER" id="PTHR30390">
    <property type="entry name" value="SEDOHEPTULOSE 7-PHOSPHATE ISOMERASE / DNAA INITIATOR-ASSOCIATING FACTOR FOR REPLICATION INITIATION"/>
    <property type="match status" value="1"/>
</dbReference>
<organism evidence="2">
    <name type="scientific">marine metagenome</name>
    <dbReference type="NCBI Taxonomy" id="408172"/>
    <lineage>
        <taxon>unclassified sequences</taxon>
        <taxon>metagenomes</taxon>
        <taxon>ecological metagenomes</taxon>
    </lineage>
</organism>
<dbReference type="InterPro" id="IPR035461">
    <property type="entry name" value="GmhA/DiaA"/>
</dbReference>
<dbReference type="InterPro" id="IPR001347">
    <property type="entry name" value="SIS_dom"/>
</dbReference>
<dbReference type="GO" id="GO:1901135">
    <property type="term" value="P:carbohydrate derivative metabolic process"/>
    <property type="evidence" value="ECO:0007669"/>
    <property type="project" value="InterPro"/>
</dbReference>
<dbReference type="InterPro" id="IPR050099">
    <property type="entry name" value="SIS_GmhA/DiaA_subfam"/>
</dbReference>
<dbReference type="Gene3D" id="3.40.50.10490">
    <property type="entry name" value="Glucose-6-phosphate isomerase like protein, domain 1"/>
    <property type="match status" value="1"/>
</dbReference>
<gene>
    <name evidence="2" type="ORF">METZ01_LOCUS232345</name>
</gene>
<dbReference type="EMBL" id="UINC01057863">
    <property type="protein sequence ID" value="SVB79491.1"/>
    <property type="molecule type" value="Genomic_DNA"/>
</dbReference>
<dbReference type="PROSITE" id="PS51464">
    <property type="entry name" value="SIS"/>
    <property type="match status" value="1"/>
</dbReference>
<dbReference type="InterPro" id="IPR046348">
    <property type="entry name" value="SIS_dom_sf"/>
</dbReference>
<dbReference type="SUPFAM" id="SSF53697">
    <property type="entry name" value="SIS domain"/>
    <property type="match status" value="1"/>
</dbReference>
<proteinExistence type="predicted"/>
<protein>
    <recommendedName>
        <fullName evidence="1">SIS domain-containing protein</fullName>
    </recommendedName>
</protein>
<dbReference type="CDD" id="cd05006">
    <property type="entry name" value="SIS_GmhA"/>
    <property type="match status" value="1"/>
</dbReference>
<dbReference type="Pfam" id="PF13580">
    <property type="entry name" value="SIS_2"/>
    <property type="match status" value="1"/>
</dbReference>
<evidence type="ECO:0000259" key="1">
    <source>
        <dbReference type="PROSITE" id="PS51464"/>
    </source>
</evidence>
<name>A0A382GZ98_9ZZZZ</name>
<dbReference type="PANTHER" id="PTHR30390:SF7">
    <property type="entry name" value="PHOSPHOHEPTOSE ISOMERASE"/>
    <property type="match status" value="1"/>
</dbReference>
<feature type="domain" description="SIS" evidence="1">
    <location>
        <begin position="34"/>
        <end position="186"/>
    </location>
</feature>
<sequence>MDKDFLNKYLLDFSELMRPDDLILDQLVEIKQVLIDANAKGNKGLIFGNGGSAAIASHFSVDLTKNASIRCLNLNESDLITCFANDYGFENWVAKAVEFYGDQGDVLLVISSSGKSKNMINATASARAKKFSKIVTLSGFEKDNPLRKSGDINLWVNSKAYNYVENLHQIWLLALVDLVIGNKEYSA</sequence>
<dbReference type="AlphaFoldDB" id="A0A382GZ98"/>